<name>A0ABQ9T9Y7_SAGOE</name>
<organism evidence="2 3">
    <name type="scientific">Saguinus oedipus</name>
    <name type="common">Cotton-top tamarin</name>
    <name type="synonym">Oedipomidas oedipus</name>
    <dbReference type="NCBI Taxonomy" id="9490"/>
    <lineage>
        <taxon>Eukaryota</taxon>
        <taxon>Metazoa</taxon>
        <taxon>Chordata</taxon>
        <taxon>Craniata</taxon>
        <taxon>Vertebrata</taxon>
        <taxon>Euteleostomi</taxon>
        <taxon>Mammalia</taxon>
        <taxon>Eutheria</taxon>
        <taxon>Euarchontoglires</taxon>
        <taxon>Primates</taxon>
        <taxon>Haplorrhini</taxon>
        <taxon>Platyrrhini</taxon>
        <taxon>Cebidae</taxon>
        <taxon>Callitrichinae</taxon>
        <taxon>Saguinus</taxon>
    </lineage>
</organism>
<feature type="signal peptide" evidence="1">
    <location>
        <begin position="1"/>
        <end position="19"/>
    </location>
</feature>
<feature type="non-terminal residue" evidence="2">
    <location>
        <position position="1"/>
    </location>
</feature>
<accession>A0ABQ9T9Y7</accession>
<keyword evidence="1" id="KW-0732">Signal</keyword>
<reference evidence="2 3" key="1">
    <citation type="submission" date="2023-05" db="EMBL/GenBank/DDBJ databases">
        <title>B98-5 Cell Line De Novo Hybrid Assembly: An Optical Mapping Approach.</title>
        <authorList>
            <person name="Kananen K."/>
            <person name="Auerbach J.A."/>
            <person name="Kautto E."/>
            <person name="Blachly J.S."/>
        </authorList>
    </citation>
    <scope>NUCLEOTIDE SEQUENCE [LARGE SCALE GENOMIC DNA]</scope>
    <source>
        <strain evidence="2">B95-8</strain>
        <tissue evidence="2">Cell line</tissue>
    </source>
</reference>
<evidence type="ECO:0000256" key="1">
    <source>
        <dbReference type="SAM" id="SignalP"/>
    </source>
</evidence>
<sequence length="94" mass="10168">GVGAFFMSICCTVLPSSEAVYSLVSCRGSTLLAWVHPAAMGLRSTVVCSTLLADSLCYGCLPWQQQAWSAMGVYLSRGGLHPYWWMPLSHRAAP</sequence>
<dbReference type="EMBL" id="JASSZA010000200">
    <property type="protein sequence ID" value="KAK2081554.1"/>
    <property type="molecule type" value="Genomic_DNA"/>
</dbReference>
<dbReference type="Proteomes" id="UP001266305">
    <property type="component" value="Unassembled WGS sequence"/>
</dbReference>
<evidence type="ECO:0000313" key="2">
    <source>
        <dbReference type="EMBL" id="KAK2081554.1"/>
    </source>
</evidence>
<feature type="non-terminal residue" evidence="2">
    <location>
        <position position="94"/>
    </location>
</feature>
<gene>
    <name evidence="2" type="ORF">P7K49_039531</name>
</gene>
<comment type="caution">
    <text evidence="2">The sequence shown here is derived from an EMBL/GenBank/DDBJ whole genome shotgun (WGS) entry which is preliminary data.</text>
</comment>
<feature type="chain" id="PRO_5045750786" evidence="1">
    <location>
        <begin position="20"/>
        <end position="94"/>
    </location>
</feature>
<proteinExistence type="predicted"/>
<keyword evidence="3" id="KW-1185">Reference proteome</keyword>
<protein>
    <submittedName>
        <fullName evidence="2">Uncharacterized protein</fullName>
    </submittedName>
</protein>
<evidence type="ECO:0000313" key="3">
    <source>
        <dbReference type="Proteomes" id="UP001266305"/>
    </source>
</evidence>